<evidence type="ECO:0000313" key="4">
    <source>
        <dbReference type="Proteomes" id="UP001328107"/>
    </source>
</evidence>
<evidence type="ECO:0000313" key="3">
    <source>
        <dbReference type="EMBL" id="GMR51219.1"/>
    </source>
</evidence>
<dbReference type="EMBL" id="BTRK01000005">
    <property type="protein sequence ID" value="GMR51219.1"/>
    <property type="molecule type" value="Genomic_DNA"/>
</dbReference>
<keyword evidence="4" id="KW-1185">Reference proteome</keyword>
<reference evidence="4" key="1">
    <citation type="submission" date="2022-10" db="EMBL/GenBank/DDBJ databases">
        <title>Genome assembly of Pristionchus species.</title>
        <authorList>
            <person name="Yoshida K."/>
            <person name="Sommer R.J."/>
        </authorList>
    </citation>
    <scope>NUCLEOTIDE SEQUENCE [LARGE SCALE GENOMIC DNA]</scope>
    <source>
        <strain evidence="3 4">RS5460</strain>
    </source>
</reference>
<keyword evidence="1" id="KW-0472">Membrane</keyword>
<sequence>HCCNSNPVPVSRHGHVPLTSSFLFCMHFCSEGAYKEGGWMKRSMHTSQLVLLLLVSALPVYYCITAVPAPLPVPVLPQWCWGGDCDCPRGYHCVFFPSPLPTTTSYPFPVPRGICVINCPGPILVNPT</sequence>
<keyword evidence="1" id="KW-1133">Transmembrane helix</keyword>
<organism evidence="2 4">
    <name type="scientific">Pristionchus mayeri</name>
    <dbReference type="NCBI Taxonomy" id="1317129"/>
    <lineage>
        <taxon>Eukaryota</taxon>
        <taxon>Metazoa</taxon>
        <taxon>Ecdysozoa</taxon>
        <taxon>Nematoda</taxon>
        <taxon>Chromadorea</taxon>
        <taxon>Rhabditida</taxon>
        <taxon>Rhabditina</taxon>
        <taxon>Diplogasteromorpha</taxon>
        <taxon>Diplogasteroidea</taxon>
        <taxon>Neodiplogasteridae</taxon>
        <taxon>Pristionchus</taxon>
    </lineage>
</organism>
<evidence type="ECO:0000313" key="2">
    <source>
        <dbReference type="EMBL" id="GMR51218.1"/>
    </source>
</evidence>
<dbReference type="AlphaFoldDB" id="A0AAN5CUR8"/>
<proteinExistence type="predicted"/>
<gene>
    <name evidence="2" type="ORF">PMAYCL1PPCAC_21413</name>
    <name evidence="3" type="ORF">PMAYCL1PPCAC_21414</name>
</gene>
<protein>
    <submittedName>
        <fullName evidence="2">Uncharacterized protein</fullName>
    </submittedName>
</protein>
<dbReference type="EMBL" id="BTRK01000005">
    <property type="protein sequence ID" value="GMR51218.1"/>
    <property type="molecule type" value="Genomic_DNA"/>
</dbReference>
<feature type="non-terminal residue" evidence="2">
    <location>
        <position position="1"/>
    </location>
</feature>
<feature type="transmembrane region" description="Helical" evidence="1">
    <location>
        <begin position="49"/>
        <end position="69"/>
    </location>
</feature>
<comment type="caution">
    <text evidence="2">The sequence shown here is derived from an EMBL/GenBank/DDBJ whole genome shotgun (WGS) entry which is preliminary data.</text>
</comment>
<reference evidence="2" key="2">
    <citation type="submission" date="2023-06" db="EMBL/GenBank/DDBJ databases">
        <title>Genome assembly of Pristionchus species.</title>
        <authorList>
            <person name="Yoshida K."/>
            <person name="Sommer R.J."/>
        </authorList>
    </citation>
    <scope>NUCLEOTIDE SEQUENCE</scope>
    <source>
        <strain evidence="2">RS5460</strain>
    </source>
</reference>
<name>A0AAN5CUR8_9BILA</name>
<evidence type="ECO:0000256" key="1">
    <source>
        <dbReference type="SAM" id="Phobius"/>
    </source>
</evidence>
<accession>A0AAN5CUR8</accession>
<keyword evidence="1" id="KW-0812">Transmembrane</keyword>
<dbReference type="Proteomes" id="UP001328107">
    <property type="component" value="Unassembled WGS sequence"/>
</dbReference>